<comment type="subcellular location">
    <subcellularLocation>
        <location evidence="1">Cell membrane</location>
        <topology evidence="1">Multi-pass membrane protein</topology>
    </subcellularLocation>
</comment>
<dbReference type="GO" id="GO:0042910">
    <property type="term" value="F:xenobiotic transmembrane transporter activity"/>
    <property type="evidence" value="ECO:0007669"/>
    <property type="project" value="InterPro"/>
</dbReference>
<dbReference type="PANTHER" id="PTHR43823:SF3">
    <property type="entry name" value="MULTIDRUG EXPORT PROTEIN MEPA"/>
    <property type="match status" value="1"/>
</dbReference>
<dbReference type="RefSeq" id="WP_062254918.1">
    <property type="nucleotide sequence ID" value="NZ_CP014229.1"/>
</dbReference>
<protein>
    <submittedName>
        <fullName evidence="8">MATE family efflux transporter</fullName>
    </submittedName>
</protein>
<feature type="transmembrane region" description="Helical" evidence="7">
    <location>
        <begin position="323"/>
        <end position="349"/>
    </location>
</feature>
<dbReference type="Pfam" id="PF01554">
    <property type="entry name" value="MatE"/>
    <property type="match status" value="2"/>
</dbReference>
<dbReference type="InterPro" id="IPR051327">
    <property type="entry name" value="MATE_MepA_subfamily"/>
</dbReference>
<evidence type="ECO:0000256" key="7">
    <source>
        <dbReference type="SAM" id="Phobius"/>
    </source>
</evidence>
<gene>
    <name evidence="8" type="ORF">AXF13_13245</name>
</gene>
<feature type="transmembrane region" description="Helical" evidence="7">
    <location>
        <begin position="71"/>
        <end position="91"/>
    </location>
</feature>
<keyword evidence="6 7" id="KW-0472">Membrane</keyword>
<dbReference type="AlphaFoldDB" id="A0A109W594"/>
<accession>A0A109W594</accession>
<evidence type="ECO:0000256" key="5">
    <source>
        <dbReference type="ARBA" id="ARBA00022989"/>
    </source>
</evidence>
<sequence length="453" mass="48388">MSTSTAAPAREPANALERVSGLLSLLRFAFPTMVMMVFNGLYTIVDVIFVARFVNTEALSAINIINPAMGVLWGLGTMLGTGGSALIARKMGGGDTAGARRNFSLLILAGALLGLFFSGLGLLFLEPIIRALGASDILAPYCREYFGTLLLFTPAGLVLALFAFFFVAAGKPALNMALIIASGLTNTLLDYVFIVLLGMGVAGAALATGIAFLIPPLGGLCFFLYSKGPLHFTRPGMRLREFGQACFNGSSEMIAQLSISVTTYLFNITMLRLAGEAGVAALTITAYSEYFLVTLFLGFSMGVAPVISYNYGSGNHARQRRIFRSCLLFICVGSILVFSAALLGASRLIGIFAPPDSRVFALADQGFHIFVFNFLFCGYGIFASSLFTALSNGKVSAIIAFLRTFALIALFLLVLPEFLGLTGVWLAAPLAEAISALVAAFFVWRWRGTYQYL</sequence>
<dbReference type="Proteomes" id="UP000069241">
    <property type="component" value="Chromosome"/>
</dbReference>
<dbReference type="InterPro" id="IPR002528">
    <property type="entry name" value="MATE_fam"/>
</dbReference>
<name>A0A109W594_9BACT</name>
<keyword evidence="5 7" id="KW-1133">Transmembrane helix</keyword>
<reference evidence="9" key="1">
    <citation type="submission" date="2016-02" db="EMBL/GenBank/DDBJ databases">
        <authorList>
            <person name="Holder M.E."/>
            <person name="Ajami N.J."/>
            <person name="Petrosino J.F."/>
        </authorList>
    </citation>
    <scope>NUCLEOTIDE SEQUENCE [LARGE SCALE GENOMIC DNA]</scope>
    <source>
        <strain evidence="9">CCUG 45958</strain>
    </source>
</reference>
<dbReference type="PIRSF" id="PIRSF006603">
    <property type="entry name" value="DinF"/>
    <property type="match status" value="1"/>
</dbReference>
<dbReference type="InterPro" id="IPR048279">
    <property type="entry name" value="MdtK-like"/>
</dbReference>
<feature type="transmembrane region" description="Helical" evidence="7">
    <location>
        <begin position="204"/>
        <end position="225"/>
    </location>
</feature>
<dbReference type="GO" id="GO:0015297">
    <property type="term" value="F:antiporter activity"/>
    <property type="evidence" value="ECO:0007669"/>
    <property type="project" value="InterPro"/>
</dbReference>
<keyword evidence="9" id="KW-1185">Reference proteome</keyword>
<dbReference type="KEGG" id="dfi:AXF13_13245"/>
<evidence type="ECO:0000256" key="4">
    <source>
        <dbReference type="ARBA" id="ARBA00022692"/>
    </source>
</evidence>
<feature type="transmembrane region" description="Helical" evidence="7">
    <location>
        <begin position="103"/>
        <end position="125"/>
    </location>
</feature>
<organism evidence="8 9">
    <name type="scientific">Desulfovibrio fairfieldensis</name>
    <dbReference type="NCBI Taxonomy" id="44742"/>
    <lineage>
        <taxon>Bacteria</taxon>
        <taxon>Pseudomonadati</taxon>
        <taxon>Thermodesulfobacteriota</taxon>
        <taxon>Desulfovibrionia</taxon>
        <taxon>Desulfovibrionales</taxon>
        <taxon>Desulfovibrionaceae</taxon>
        <taxon>Desulfovibrio</taxon>
    </lineage>
</organism>
<feature type="transmembrane region" description="Helical" evidence="7">
    <location>
        <begin position="176"/>
        <end position="198"/>
    </location>
</feature>
<keyword evidence="3" id="KW-1003">Cell membrane</keyword>
<evidence type="ECO:0000313" key="8">
    <source>
        <dbReference type="EMBL" id="AMD91626.1"/>
    </source>
</evidence>
<dbReference type="PANTHER" id="PTHR43823">
    <property type="entry name" value="SPORULATION PROTEIN YKVU"/>
    <property type="match status" value="1"/>
</dbReference>
<feature type="transmembrane region" description="Helical" evidence="7">
    <location>
        <begin position="369"/>
        <end position="390"/>
    </location>
</feature>
<keyword evidence="4 7" id="KW-0812">Transmembrane</keyword>
<evidence type="ECO:0000256" key="3">
    <source>
        <dbReference type="ARBA" id="ARBA00022475"/>
    </source>
</evidence>
<feature type="transmembrane region" description="Helical" evidence="7">
    <location>
        <begin position="290"/>
        <end position="311"/>
    </location>
</feature>
<feature type="transmembrane region" description="Helical" evidence="7">
    <location>
        <begin position="28"/>
        <end position="51"/>
    </location>
</feature>
<feature type="transmembrane region" description="Helical" evidence="7">
    <location>
        <begin position="422"/>
        <end position="444"/>
    </location>
</feature>
<dbReference type="EMBL" id="CP014229">
    <property type="protein sequence ID" value="AMD91626.1"/>
    <property type="molecule type" value="Genomic_DNA"/>
</dbReference>
<evidence type="ECO:0000256" key="6">
    <source>
        <dbReference type="ARBA" id="ARBA00023136"/>
    </source>
</evidence>
<proteinExistence type="predicted"/>
<dbReference type="STRING" id="44742.AXF13_13245"/>
<feature type="transmembrane region" description="Helical" evidence="7">
    <location>
        <begin position="397"/>
        <end position="416"/>
    </location>
</feature>
<evidence type="ECO:0000256" key="2">
    <source>
        <dbReference type="ARBA" id="ARBA00022448"/>
    </source>
</evidence>
<dbReference type="GO" id="GO:0005886">
    <property type="term" value="C:plasma membrane"/>
    <property type="evidence" value="ECO:0007669"/>
    <property type="project" value="UniProtKB-SubCell"/>
</dbReference>
<evidence type="ECO:0000313" key="9">
    <source>
        <dbReference type="Proteomes" id="UP000069241"/>
    </source>
</evidence>
<evidence type="ECO:0000256" key="1">
    <source>
        <dbReference type="ARBA" id="ARBA00004651"/>
    </source>
</evidence>
<keyword evidence="2" id="KW-0813">Transport</keyword>
<feature type="transmembrane region" description="Helical" evidence="7">
    <location>
        <begin position="145"/>
        <end position="169"/>
    </location>
</feature>